<comment type="caution">
    <text evidence="10">The sequence shown here is derived from an EMBL/GenBank/DDBJ whole genome shotgun (WGS) entry which is preliminary data.</text>
</comment>
<evidence type="ECO:0000256" key="4">
    <source>
        <dbReference type="ARBA" id="ARBA00022485"/>
    </source>
</evidence>
<dbReference type="GO" id="GO:0046872">
    <property type="term" value="F:metal ion binding"/>
    <property type="evidence" value="ECO:0007669"/>
    <property type="project" value="UniProtKB-KW"/>
</dbReference>
<reference evidence="10 11" key="1">
    <citation type="submission" date="2018-11" db="EMBL/GenBank/DDBJ databases">
        <title>Parancylomarina longa gen. nov., sp. nov., isolated from sediments of southern Okinawa.</title>
        <authorList>
            <person name="Fu T."/>
        </authorList>
    </citation>
    <scope>NUCLEOTIDE SEQUENCE [LARGE SCALE GENOMIC DNA]</scope>
    <source>
        <strain evidence="10 11">T3-2 S1-C</strain>
    </source>
</reference>
<comment type="cofactor">
    <cofactor evidence="1">
        <name>pyridoxal 5'-phosphate</name>
        <dbReference type="ChEBI" id="CHEBI:597326"/>
    </cofactor>
</comment>
<evidence type="ECO:0000256" key="9">
    <source>
        <dbReference type="ARBA" id="ARBA00023014"/>
    </source>
</evidence>
<dbReference type="GO" id="GO:0003824">
    <property type="term" value="F:catalytic activity"/>
    <property type="evidence" value="ECO:0007669"/>
    <property type="project" value="InterPro"/>
</dbReference>
<dbReference type="InterPro" id="IPR007197">
    <property type="entry name" value="rSAM"/>
</dbReference>
<keyword evidence="5" id="KW-0949">S-adenosyl-L-methionine</keyword>
<dbReference type="CDD" id="cd01335">
    <property type="entry name" value="Radical_SAM"/>
    <property type="match status" value="1"/>
</dbReference>
<dbReference type="Proteomes" id="UP000282985">
    <property type="component" value="Unassembled WGS sequence"/>
</dbReference>
<keyword evidence="11" id="KW-1185">Reference proteome</keyword>
<dbReference type="InterPro" id="IPR013785">
    <property type="entry name" value="Aldolase_TIM"/>
</dbReference>
<accession>A0A434AWJ1</accession>
<evidence type="ECO:0000256" key="5">
    <source>
        <dbReference type="ARBA" id="ARBA00022691"/>
    </source>
</evidence>
<dbReference type="SFLD" id="SFLDS00029">
    <property type="entry name" value="Radical_SAM"/>
    <property type="match status" value="1"/>
</dbReference>
<keyword evidence="6" id="KW-0479">Metal-binding</keyword>
<evidence type="ECO:0000256" key="3">
    <source>
        <dbReference type="ARBA" id="ARBA00008703"/>
    </source>
</evidence>
<sequence>MKYRAFTLSNFKNIPQIKHLSEEQIFDIEVVGEVLPFKTNNYVIEELIDWAHFETDPIYILTFPQKDMLSNKHYDRMAELIRNGASKSERLETANQIRMELNPNPAGQEHNVPEICGEKLVGLQHKYNETVLFFPSQGQSCHAFCTFCFRWSQFSGISELKFAMKQVDLIIDYIRENPQITDLLITGGDPMIMKTKVFEQYIDALLAADLPNLKTIRIGTKTLGYWPYRYTTDEDASQLLDVFKKIVNKGINLAIMAHFNHINEMSTITAEQAIKKIQATGAIIRTQTPLLKHLNDDADMLARMWRKQVNLGLIPYYLFVARETGAQEYFALNLEEAYNIYRNAYIQVSGICRTVRGPVMSAHPGKVQVAGISEINGEKVFVLNFIQARNTDWVGKPFYAKYNPDALWVNDLEPAFEDKFIFEA</sequence>
<gene>
    <name evidence="10" type="ORF">DLK05_06435</name>
</gene>
<keyword evidence="9" id="KW-0411">Iron-sulfur</keyword>
<keyword evidence="4" id="KW-0004">4Fe-4S</keyword>
<keyword evidence="8" id="KW-0408">Iron</keyword>
<keyword evidence="7" id="KW-0663">Pyridoxal phosphate</keyword>
<protein>
    <submittedName>
        <fullName evidence="10">4Fe-4S cluster-binding domain-containing protein</fullName>
    </submittedName>
</protein>
<dbReference type="InterPro" id="IPR058240">
    <property type="entry name" value="rSAM_sf"/>
</dbReference>
<dbReference type="PANTHER" id="PTHR30538:SF0">
    <property type="entry name" value="L-LYSINE 2,3-AMINOMUTASE AQ_1632-RELATED"/>
    <property type="match status" value="1"/>
</dbReference>
<evidence type="ECO:0000256" key="2">
    <source>
        <dbReference type="ARBA" id="ARBA00001966"/>
    </source>
</evidence>
<dbReference type="RefSeq" id="WP_127343167.1">
    <property type="nucleotide sequence ID" value="NZ_RJJX01000006.1"/>
</dbReference>
<dbReference type="AlphaFoldDB" id="A0A434AWJ1"/>
<evidence type="ECO:0000313" key="10">
    <source>
        <dbReference type="EMBL" id="RUT78770.1"/>
    </source>
</evidence>
<dbReference type="SUPFAM" id="SSF102114">
    <property type="entry name" value="Radical SAM enzymes"/>
    <property type="match status" value="1"/>
</dbReference>
<name>A0A434AWJ1_9BACT</name>
<comment type="similarity">
    <text evidence="3">Belongs to the radical SAM superfamily. KamA family.</text>
</comment>
<organism evidence="10 11">
    <name type="scientific">Ancylomarina longa</name>
    <dbReference type="NCBI Taxonomy" id="2487017"/>
    <lineage>
        <taxon>Bacteria</taxon>
        <taxon>Pseudomonadati</taxon>
        <taxon>Bacteroidota</taxon>
        <taxon>Bacteroidia</taxon>
        <taxon>Marinilabiliales</taxon>
        <taxon>Marinifilaceae</taxon>
        <taxon>Ancylomarina</taxon>
    </lineage>
</organism>
<proteinExistence type="inferred from homology"/>
<dbReference type="Gene3D" id="3.20.20.70">
    <property type="entry name" value="Aldolase class I"/>
    <property type="match status" value="1"/>
</dbReference>
<evidence type="ECO:0000256" key="6">
    <source>
        <dbReference type="ARBA" id="ARBA00022723"/>
    </source>
</evidence>
<dbReference type="GO" id="GO:0051539">
    <property type="term" value="F:4 iron, 4 sulfur cluster binding"/>
    <property type="evidence" value="ECO:0007669"/>
    <property type="project" value="UniProtKB-KW"/>
</dbReference>
<comment type="cofactor">
    <cofactor evidence="2">
        <name>[4Fe-4S] cluster</name>
        <dbReference type="ChEBI" id="CHEBI:49883"/>
    </cofactor>
</comment>
<evidence type="ECO:0000256" key="8">
    <source>
        <dbReference type="ARBA" id="ARBA00023004"/>
    </source>
</evidence>
<dbReference type="EMBL" id="RJJX01000006">
    <property type="protein sequence ID" value="RUT78770.1"/>
    <property type="molecule type" value="Genomic_DNA"/>
</dbReference>
<evidence type="ECO:0000313" key="11">
    <source>
        <dbReference type="Proteomes" id="UP000282985"/>
    </source>
</evidence>
<evidence type="ECO:0000256" key="1">
    <source>
        <dbReference type="ARBA" id="ARBA00001933"/>
    </source>
</evidence>
<evidence type="ECO:0000256" key="7">
    <source>
        <dbReference type="ARBA" id="ARBA00022898"/>
    </source>
</evidence>
<dbReference type="OrthoDB" id="9768064at2"/>
<dbReference type="InterPro" id="IPR003739">
    <property type="entry name" value="Lys_aminomutase/Glu_NH3_mut"/>
</dbReference>
<dbReference type="PANTHER" id="PTHR30538">
    <property type="entry name" value="LYSINE 2,3-AMINOMUTASE-RELATED"/>
    <property type="match status" value="1"/>
</dbReference>
<dbReference type="SFLD" id="SFLDG01070">
    <property type="entry name" value="PLP-dependent"/>
    <property type="match status" value="1"/>
</dbReference>